<dbReference type="RefSeq" id="WP_156202591.1">
    <property type="nucleotide sequence ID" value="NZ_CP046457.1"/>
</dbReference>
<dbReference type="AlphaFoldDB" id="A0A6I6DAX0"/>
<dbReference type="OrthoDB" id="1684758at2"/>
<evidence type="ECO:0000259" key="1">
    <source>
        <dbReference type="Pfam" id="PF07561"/>
    </source>
</evidence>
<protein>
    <recommendedName>
        <fullName evidence="1">DUF1540 domain-containing protein</fullName>
    </recommendedName>
</protein>
<gene>
    <name evidence="2" type="ORF">SYNTR_0022</name>
</gene>
<keyword evidence="3" id="KW-1185">Reference proteome</keyword>
<dbReference type="Proteomes" id="UP000426444">
    <property type="component" value="Chromosome"/>
</dbReference>
<evidence type="ECO:0000313" key="2">
    <source>
        <dbReference type="EMBL" id="QGT98615.1"/>
    </source>
</evidence>
<sequence>MSEIKCKVEECHYNQSEWCLASTIEVKSRVKDHMVSNTDDTACETFMPKGKSR</sequence>
<dbReference type="KEGG" id="salq:SYNTR_0022"/>
<accession>A0A6I6DAX0</accession>
<dbReference type="EMBL" id="CP046457">
    <property type="protein sequence ID" value="QGT98615.1"/>
    <property type="molecule type" value="Genomic_DNA"/>
</dbReference>
<reference evidence="3" key="1">
    <citation type="journal article" date="2019" name="Microbiology">
        <title>Complete Genome Sequence of an Uncultured Bacterium of the Candidate Phylum Bipolaricaulota.</title>
        <authorList>
            <person name="Kadnikov V.V."/>
            <person name="Mardanov A.V."/>
            <person name="Beletsky A.V."/>
            <person name="Frank Y.A."/>
            <person name="Karnachuk O.V."/>
            <person name="Ravin N.V."/>
        </authorList>
    </citation>
    <scope>NUCLEOTIDE SEQUENCE [LARGE SCALE GENOMIC DNA]</scope>
</reference>
<dbReference type="Pfam" id="PF07561">
    <property type="entry name" value="DUF1540"/>
    <property type="match status" value="1"/>
</dbReference>
<evidence type="ECO:0000313" key="3">
    <source>
        <dbReference type="Proteomes" id="UP000426444"/>
    </source>
</evidence>
<feature type="domain" description="DUF1540" evidence="1">
    <location>
        <begin position="4"/>
        <end position="46"/>
    </location>
</feature>
<name>A0A6I6DAX0_9FIRM</name>
<dbReference type="InterPro" id="IPR011437">
    <property type="entry name" value="DUF1540"/>
</dbReference>
<organism evidence="2 3">
    <name type="scientific">Candidatus Syntrophocurvum alkaliphilum</name>
    <dbReference type="NCBI Taxonomy" id="2293317"/>
    <lineage>
        <taxon>Bacteria</taxon>
        <taxon>Bacillati</taxon>
        <taxon>Bacillota</taxon>
        <taxon>Clostridia</taxon>
        <taxon>Eubacteriales</taxon>
        <taxon>Syntrophomonadaceae</taxon>
        <taxon>Candidatus Syntrophocurvum</taxon>
    </lineage>
</organism>
<proteinExistence type="predicted"/>